<keyword evidence="3" id="KW-1185">Reference proteome</keyword>
<evidence type="ECO:0000313" key="3">
    <source>
        <dbReference type="Proteomes" id="UP000053424"/>
    </source>
</evidence>
<evidence type="ECO:0000313" key="2">
    <source>
        <dbReference type="EMBL" id="KIM44980.1"/>
    </source>
</evidence>
<gene>
    <name evidence="2" type="ORF">M413DRAFT_367932</name>
</gene>
<evidence type="ECO:0000256" key="1">
    <source>
        <dbReference type="SAM" id="Phobius"/>
    </source>
</evidence>
<accession>A0A0C3C809</accession>
<dbReference type="HOGENOM" id="CLU_1777697_0_0_1"/>
<feature type="transmembrane region" description="Helical" evidence="1">
    <location>
        <begin position="109"/>
        <end position="133"/>
    </location>
</feature>
<keyword evidence="1" id="KW-0812">Transmembrane</keyword>
<sequence>MPQIALLRFFLPIIQQPFSTLLHDFLGTVDLSGLLLIFGALVRFTPWTTGGSSNIVYLRGNSRISTDTQFVEPLSLVKAPSSHLHRSLSEVSSCMLGLVSLFRGSRMRLWIYFFISFFLAWTWISLSSIYLWICLSGLVEPSASCP</sequence>
<feature type="transmembrane region" description="Helical" evidence="1">
    <location>
        <begin position="25"/>
        <end position="44"/>
    </location>
</feature>
<protein>
    <submittedName>
        <fullName evidence="2">Uncharacterized protein</fullName>
    </submittedName>
</protein>
<dbReference type="EMBL" id="KN831773">
    <property type="protein sequence ID" value="KIM44980.1"/>
    <property type="molecule type" value="Genomic_DNA"/>
</dbReference>
<dbReference type="Proteomes" id="UP000053424">
    <property type="component" value="Unassembled WGS sequence"/>
</dbReference>
<dbReference type="AlphaFoldDB" id="A0A0C3C809"/>
<reference evidence="3" key="2">
    <citation type="submission" date="2015-01" db="EMBL/GenBank/DDBJ databases">
        <title>Evolutionary Origins and Diversification of the Mycorrhizal Mutualists.</title>
        <authorList>
            <consortium name="DOE Joint Genome Institute"/>
            <consortium name="Mycorrhizal Genomics Consortium"/>
            <person name="Kohler A."/>
            <person name="Kuo A."/>
            <person name="Nagy L.G."/>
            <person name="Floudas D."/>
            <person name="Copeland A."/>
            <person name="Barry K.W."/>
            <person name="Cichocki N."/>
            <person name="Veneault-Fourrey C."/>
            <person name="LaButti K."/>
            <person name="Lindquist E.A."/>
            <person name="Lipzen A."/>
            <person name="Lundell T."/>
            <person name="Morin E."/>
            <person name="Murat C."/>
            <person name="Riley R."/>
            <person name="Ohm R."/>
            <person name="Sun H."/>
            <person name="Tunlid A."/>
            <person name="Henrissat B."/>
            <person name="Grigoriev I.V."/>
            <person name="Hibbett D.S."/>
            <person name="Martin F."/>
        </authorList>
    </citation>
    <scope>NUCLEOTIDE SEQUENCE [LARGE SCALE GENOMIC DNA]</scope>
    <source>
        <strain evidence="3">h7</strain>
    </source>
</reference>
<reference evidence="2 3" key="1">
    <citation type="submission" date="2014-04" db="EMBL/GenBank/DDBJ databases">
        <authorList>
            <consortium name="DOE Joint Genome Institute"/>
            <person name="Kuo A."/>
            <person name="Gay G."/>
            <person name="Dore J."/>
            <person name="Kohler A."/>
            <person name="Nagy L.G."/>
            <person name="Floudas D."/>
            <person name="Copeland A."/>
            <person name="Barry K.W."/>
            <person name="Cichocki N."/>
            <person name="Veneault-Fourrey C."/>
            <person name="LaButti K."/>
            <person name="Lindquist E.A."/>
            <person name="Lipzen A."/>
            <person name="Lundell T."/>
            <person name="Morin E."/>
            <person name="Murat C."/>
            <person name="Sun H."/>
            <person name="Tunlid A."/>
            <person name="Henrissat B."/>
            <person name="Grigoriev I.V."/>
            <person name="Hibbett D.S."/>
            <person name="Martin F."/>
            <person name="Nordberg H.P."/>
            <person name="Cantor M.N."/>
            <person name="Hua S.X."/>
        </authorList>
    </citation>
    <scope>NUCLEOTIDE SEQUENCE [LARGE SCALE GENOMIC DNA]</scope>
    <source>
        <strain evidence="3">h7</strain>
    </source>
</reference>
<keyword evidence="1" id="KW-0472">Membrane</keyword>
<keyword evidence="1" id="KW-1133">Transmembrane helix</keyword>
<organism evidence="2 3">
    <name type="scientific">Hebeloma cylindrosporum</name>
    <dbReference type="NCBI Taxonomy" id="76867"/>
    <lineage>
        <taxon>Eukaryota</taxon>
        <taxon>Fungi</taxon>
        <taxon>Dikarya</taxon>
        <taxon>Basidiomycota</taxon>
        <taxon>Agaricomycotina</taxon>
        <taxon>Agaricomycetes</taxon>
        <taxon>Agaricomycetidae</taxon>
        <taxon>Agaricales</taxon>
        <taxon>Agaricineae</taxon>
        <taxon>Hymenogastraceae</taxon>
        <taxon>Hebeloma</taxon>
    </lineage>
</organism>
<name>A0A0C3C809_HEBCY</name>
<proteinExistence type="predicted"/>